<accession>A0A810PPG5</accession>
<keyword evidence="2" id="KW-1185">Reference proteome</keyword>
<evidence type="ECO:0000313" key="1">
    <source>
        <dbReference type="EMBL" id="BCK78669.1"/>
    </source>
</evidence>
<evidence type="ECO:0000313" key="2">
    <source>
        <dbReference type="Proteomes" id="UP000681343"/>
    </source>
</evidence>
<dbReference type="RefSeq" id="WP_212819598.1">
    <property type="nucleotide sequence ID" value="NZ_AP023415.1"/>
</dbReference>
<dbReference type="KEGG" id="vfa:MM35RIKEN_08610"/>
<dbReference type="EMBL" id="AP023415">
    <property type="protein sequence ID" value="BCK78669.1"/>
    <property type="molecule type" value="Genomic_DNA"/>
</dbReference>
<dbReference type="Proteomes" id="UP000681343">
    <property type="component" value="Chromosome"/>
</dbReference>
<dbReference type="Pfam" id="PF19595">
    <property type="entry name" value="DUF6100"/>
    <property type="match status" value="1"/>
</dbReference>
<proteinExistence type="predicted"/>
<dbReference type="AlphaFoldDB" id="A0A810PPG5"/>
<gene>
    <name evidence="1" type="ORF">MM35RIKEN_08610</name>
</gene>
<dbReference type="InterPro" id="IPR046082">
    <property type="entry name" value="DUF6100"/>
</dbReference>
<name>A0A810PPG5_9FIRM</name>
<sequence>MDRTSISRRIGSIKGDIEKLSNTLCAIEKTDIENYPDNYAMLTTDAALRSELIACRMRHLLYGSTATRKETYLASAGVVQGIRIKAQENMLEITLPCLLPKRKQRQSTEFLIDPLYFTLSQYSDNNELPKFRQCVVCFSHIYSEKFHNRRVRDYDNLELKQLLDVLSTFIMVDDTGLLVDAYNTTEIGEADCTRISVMAKEDFPKWLNEREKSLKTISDF</sequence>
<reference evidence="1" key="1">
    <citation type="submission" date="2020-09" db="EMBL/GenBank/DDBJ databases">
        <title>New species isolated from human feces.</title>
        <authorList>
            <person name="Kitahara M."/>
            <person name="Shigeno Y."/>
            <person name="Shime M."/>
            <person name="Matsumoto Y."/>
            <person name="Nakamura S."/>
            <person name="Motooka D."/>
            <person name="Fukuoka S."/>
            <person name="Nishikawa H."/>
            <person name="Benno Y."/>
        </authorList>
    </citation>
    <scope>NUCLEOTIDE SEQUENCE</scope>
    <source>
        <strain evidence="1">MM35</strain>
    </source>
</reference>
<organism evidence="1 2">
    <name type="scientific">Vescimonas fastidiosa</name>
    <dbReference type="NCBI Taxonomy" id="2714353"/>
    <lineage>
        <taxon>Bacteria</taxon>
        <taxon>Bacillati</taxon>
        <taxon>Bacillota</taxon>
        <taxon>Clostridia</taxon>
        <taxon>Eubacteriales</taxon>
        <taxon>Oscillospiraceae</taxon>
        <taxon>Vescimonas</taxon>
    </lineage>
</organism>
<protein>
    <submittedName>
        <fullName evidence="1">Uncharacterized protein</fullName>
    </submittedName>
</protein>